<feature type="transmembrane region" description="Helical" evidence="2">
    <location>
        <begin position="41"/>
        <end position="60"/>
    </location>
</feature>
<sequence length="97" mass="10607">MSQHIPDPGRPSADPMEHLGPELPPELRRTHRPSGRHPVDVGHLVMGVAFLGLATVWTLLASDTLQLSESRWLLPLPWLLAGTVGLIATVVRGRRTP</sequence>
<feature type="region of interest" description="Disordered" evidence="1">
    <location>
        <begin position="1"/>
        <end position="36"/>
    </location>
</feature>
<dbReference type="Proteomes" id="UP000663791">
    <property type="component" value="Unassembled WGS sequence"/>
</dbReference>
<evidence type="ECO:0000256" key="1">
    <source>
        <dbReference type="SAM" id="MobiDB-lite"/>
    </source>
</evidence>
<keyword evidence="2" id="KW-1133">Transmembrane helix</keyword>
<organism evidence="3 4">
    <name type="scientific">Nocardioides faecalis</name>
    <dbReference type="NCBI Taxonomy" id="2803858"/>
    <lineage>
        <taxon>Bacteria</taxon>
        <taxon>Bacillati</taxon>
        <taxon>Actinomycetota</taxon>
        <taxon>Actinomycetes</taxon>
        <taxon>Propionibacteriales</taxon>
        <taxon>Nocardioidaceae</taxon>
        <taxon>Nocardioides</taxon>
    </lineage>
</organism>
<name>A0A938Y5P3_9ACTN</name>
<evidence type="ECO:0000313" key="4">
    <source>
        <dbReference type="Proteomes" id="UP000663791"/>
    </source>
</evidence>
<feature type="compositionally biased region" description="Basic and acidic residues" evidence="1">
    <location>
        <begin position="15"/>
        <end position="28"/>
    </location>
</feature>
<feature type="transmembrane region" description="Helical" evidence="2">
    <location>
        <begin position="72"/>
        <end position="91"/>
    </location>
</feature>
<gene>
    <name evidence="3" type="ORF">JK386_07260</name>
</gene>
<protein>
    <recommendedName>
        <fullName evidence="5">DUF2530 domain-containing protein</fullName>
    </recommendedName>
</protein>
<dbReference type="EMBL" id="JAERTX010000005">
    <property type="protein sequence ID" value="MBM9459697.1"/>
    <property type="molecule type" value="Genomic_DNA"/>
</dbReference>
<dbReference type="RefSeq" id="WP_205291002.1">
    <property type="nucleotide sequence ID" value="NZ_CP074406.1"/>
</dbReference>
<reference evidence="3" key="1">
    <citation type="submission" date="2021-01" db="EMBL/GenBank/DDBJ databases">
        <title>Novel species in genus Nocardioides.</title>
        <authorList>
            <person name="Zhang G."/>
        </authorList>
    </citation>
    <scope>NUCLEOTIDE SEQUENCE</scope>
    <source>
        <strain evidence="3">Zg-536</strain>
    </source>
</reference>
<comment type="caution">
    <text evidence="3">The sequence shown here is derived from an EMBL/GenBank/DDBJ whole genome shotgun (WGS) entry which is preliminary data.</text>
</comment>
<evidence type="ECO:0000313" key="3">
    <source>
        <dbReference type="EMBL" id="MBM9459697.1"/>
    </source>
</evidence>
<dbReference type="AlphaFoldDB" id="A0A938Y5P3"/>
<keyword evidence="2" id="KW-0472">Membrane</keyword>
<evidence type="ECO:0008006" key="5">
    <source>
        <dbReference type="Google" id="ProtNLM"/>
    </source>
</evidence>
<keyword evidence="4" id="KW-1185">Reference proteome</keyword>
<proteinExistence type="predicted"/>
<evidence type="ECO:0000256" key="2">
    <source>
        <dbReference type="SAM" id="Phobius"/>
    </source>
</evidence>
<accession>A0A938Y5P3</accession>
<keyword evidence="2" id="KW-0812">Transmembrane</keyword>